<proteinExistence type="predicted"/>
<reference evidence="4 5" key="1">
    <citation type="submission" date="2019-06" db="EMBL/GenBank/DDBJ databases">
        <title>A chromosomal-level reference genome of Carpinus fangiana (Coryloideae, Betulaceae).</title>
        <authorList>
            <person name="Yang X."/>
            <person name="Wang Z."/>
            <person name="Zhang L."/>
            <person name="Hao G."/>
            <person name="Liu J."/>
            <person name="Yang Y."/>
        </authorList>
    </citation>
    <scope>NUCLEOTIDE SEQUENCE [LARGE SCALE GENOMIC DNA]</scope>
    <source>
        <strain evidence="4">Cfa_2016G</strain>
        <tissue evidence="4">Leaf</tissue>
    </source>
</reference>
<feature type="region of interest" description="Disordered" evidence="1">
    <location>
        <begin position="1"/>
        <end position="97"/>
    </location>
</feature>
<dbReference type="PANTHER" id="PTHR31730:SF18">
    <property type="entry name" value="PROTEIN PSK SIMULATOR 2"/>
    <property type="match status" value="1"/>
</dbReference>
<dbReference type="PANTHER" id="PTHR31730">
    <property type="entry name" value="OS01G0873900 PROTEIN"/>
    <property type="match status" value="1"/>
</dbReference>
<dbReference type="InterPro" id="IPR007700">
    <property type="entry name" value="DUF668"/>
</dbReference>
<dbReference type="AlphaFoldDB" id="A0A5N6RA29"/>
<dbReference type="Proteomes" id="UP000327013">
    <property type="component" value="Chromosome 5"/>
</dbReference>
<keyword evidence="5" id="KW-1185">Reference proteome</keyword>
<dbReference type="Pfam" id="PF11961">
    <property type="entry name" value="DUF3475"/>
    <property type="match status" value="1"/>
</dbReference>
<evidence type="ECO:0000256" key="1">
    <source>
        <dbReference type="SAM" id="MobiDB-lite"/>
    </source>
</evidence>
<accession>A0A5N6RA29</accession>
<organism evidence="4 5">
    <name type="scientific">Carpinus fangiana</name>
    <dbReference type="NCBI Taxonomy" id="176857"/>
    <lineage>
        <taxon>Eukaryota</taxon>
        <taxon>Viridiplantae</taxon>
        <taxon>Streptophyta</taxon>
        <taxon>Embryophyta</taxon>
        <taxon>Tracheophyta</taxon>
        <taxon>Spermatophyta</taxon>
        <taxon>Magnoliopsida</taxon>
        <taxon>eudicotyledons</taxon>
        <taxon>Gunneridae</taxon>
        <taxon>Pentapetalae</taxon>
        <taxon>rosids</taxon>
        <taxon>fabids</taxon>
        <taxon>Fagales</taxon>
        <taxon>Betulaceae</taxon>
        <taxon>Carpinus</taxon>
    </lineage>
</organism>
<dbReference type="OrthoDB" id="2020544at2759"/>
<evidence type="ECO:0000259" key="2">
    <source>
        <dbReference type="Pfam" id="PF05003"/>
    </source>
</evidence>
<gene>
    <name evidence="4" type="ORF">FH972_013959</name>
</gene>
<evidence type="ECO:0000259" key="3">
    <source>
        <dbReference type="Pfam" id="PF11961"/>
    </source>
</evidence>
<feature type="compositionally biased region" description="Basic and acidic residues" evidence="1">
    <location>
        <begin position="44"/>
        <end position="57"/>
    </location>
</feature>
<protein>
    <recommendedName>
        <fullName evidence="6">DUF668 domain-containing protein</fullName>
    </recommendedName>
</protein>
<evidence type="ECO:0000313" key="4">
    <source>
        <dbReference type="EMBL" id="KAE8057253.1"/>
    </source>
</evidence>
<evidence type="ECO:0008006" key="6">
    <source>
        <dbReference type="Google" id="ProtNLM"/>
    </source>
</evidence>
<name>A0A5N6RA29_9ROSI</name>
<feature type="domain" description="DUF668" evidence="2">
    <location>
        <begin position="351"/>
        <end position="436"/>
    </location>
</feature>
<feature type="compositionally biased region" description="Polar residues" evidence="1">
    <location>
        <begin position="58"/>
        <end position="86"/>
    </location>
</feature>
<feature type="compositionally biased region" description="Polar residues" evidence="1">
    <location>
        <begin position="29"/>
        <end position="40"/>
    </location>
</feature>
<dbReference type="GO" id="GO:0045927">
    <property type="term" value="P:positive regulation of growth"/>
    <property type="evidence" value="ECO:0007669"/>
    <property type="project" value="InterPro"/>
</dbReference>
<feature type="domain" description="DUF3475" evidence="3">
    <location>
        <begin position="132"/>
        <end position="187"/>
    </location>
</feature>
<evidence type="ECO:0000313" key="5">
    <source>
        <dbReference type="Proteomes" id="UP000327013"/>
    </source>
</evidence>
<sequence>MGGVCPGGMAKRNAKVGAKAAVKPKTTKSISNQKGDSYSDSDAVDSRKATRKCDLSESKSFYSGSKPSTPNWSKSPIRSKPSTPTRKGNKSPGRVGEMTADVLDTIRSSLSKLNPNNGRAHGLASRGNKISILAFEVANTIARGANLLQSISEENIQVLKKEILHPGVQQLVSTDIKEMLSFAAADKRQEFEVFLGEVIRFGDLCKDPQWHNLGRSFDRLDSDDPSYKQHKVHTETTIQELTTLAQNTSELYHELNAFERFEQDYRRKLEEMESLNLPRGGESLTIFHNELEEQRKLVRRLKKKSLWSRNLEEIVKKLVDVVARIHQAIWEAFGNSGTTLVSEEPSKGPERLGEAGLALHYANVINQISIIASRPTSLPPNLRDQLYRALPDSVKVALRSKMQTVDAKEQLSIFQIKAEMEKTLKWLVPVATNTIKAHQGFGWVGEWAKASNEFGKSSTTTNNLIRLQTLYYAEKEKTDVYILKLVTLLHRVISSIRRRDHGFKPLPLRSPTHKALDFHSKMQHSVSMNYSSKTHGIQLSQEDKNLLDEVIGSLRVPGNSKSQDFAMAEERGTRVWPLSRSTGSSPTRKLGAKQDLKTDVLDIMDRLEIIISEAS</sequence>
<dbReference type="EMBL" id="CM017325">
    <property type="protein sequence ID" value="KAE8057253.1"/>
    <property type="molecule type" value="Genomic_DNA"/>
</dbReference>
<dbReference type="InterPro" id="IPR021864">
    <property type="entry name" value="DUF3475"/>
</dbReference>
<dbReference type="InterPro" id="IPR045021">
    <property type="entry name" value="PSI1/2/3"/>
</dbReference>
<dbReference type="Pfam" id="PF05003">
    <property type="entry name" value="DUF668"/>
    <property type="match status" value="1"/>
</dbReference>
<feature type="compositionally biased region" description="Low complexity" evidence="1">
    <location>
        <begin position="15"/>
        <end position="28"/>
    </location>
</feature>